<gene>
    <name evidence="2" type="ORF">FYJ71_08605</name>
</gene>
<reference evidence="2 3" key="1">
    <citation type="submission" date="2019-08" db="EMBL/GenBank/DDBJ databases">
        <title>In-depth cultivation of the pig gut microbiome towards novel bacterial diversity and tailored functional studies.</title>
        <authorList>
            <person name="Wylensek D."/>
            <person name="Hitch T.C.A."/>
            <person name="Clavel T."/>
        </authorList>
    </citation>
    <scope>NUCLEOTIDE SEQUENCE [LARGE SCALE GENOMIC DNA]</scope>
    <source>
        <strain evidence="2 3">WCA-SAB-591-4A-A</strain>
    </source>
</reference>
<keyword evidence="1" id="KW-1133">Transmembrane helix</keyword>
<comment type="caution">
    <text evidence="2">The sequence shown here is derived from an EMBL/GenBank/DDBJ whole genome shotgun (WGS) entry which is preliminary data.</text>
</comment>
<keyword evidence="3" id="KW-1185">Reference proteome</keyword>
<sequence>MISIFCFIIALILLISSFIQYKTKNISLVSGYNKSNTENFSQELINKICNTTAWVLASNGLSIFISAIFMLIDESSSEGLLFFSMIAYLIVTVLISLIFNNNHRKESDLSEKYYVNMYASNIVLYLVCILLSIIATNGYKNILDINIIGLGNIETLHLNRYVLISIIAFIVSIDSTIVNYIISFKTHTESTIRKISIILLNVCIVSIICFLIL</sequence>
<proteinExistence type="predicted"/>
<dbReference type="Proteomes" id="UP000440713">
    <property type="component" value="Unassembled WGS sequence"/>
</dbReference>
<feature type="transmembrane region" description="Helical" evidence="1">
    <location>
        <begin position="53"/>
        <end position="72"/>
    </location>
</feature>
<dbReference type="AlphaFoldDB" id="A0A6N7XE76"/>
<feature type="transmembrane region" description="Helical" evidence="1">
    <location>
        <begin position="79"/>
        <end position="99"/>
    </location>
</feature>
<dbReference type="EMBL" id="VUNE01000004">
    <property type="protein sequence ID" value="MST62996.1"/>
    <property type="molecule type" value="Genomic_DNA"/>
</dbReference>
<dbReference type="RefSeq" id="WP_154538467.1">
    <property type="nucleotide sequence ID" value="NZ_JAXDWS010000015.1"/>
</dbReference>
<evidence type="ECO:0000313" key="3">
    <source>
        <dbReference type="Proteomes" id="UP000440713"/>
    </source>
</evidence>
<feature type="transmembrane region" description="Helical" evidence="1">
    <location>
        <begin position="119"/>
        <end position="139"/>
    </location>
</feature>
<evidence type="ECO:0000256" key="1">
    <source>
        <dbReference type="SAM" id="Phobius"/>
    </source>
</evidence>
<feature type="transmembrane region" description="Helical" evidence="1">
    <location>
        <begin position="194"/>
        <end position="212"/>
    </location>
</feature>
<organism evidence="2 3">
    <name type="scientific">Peptostreptococcus porci</name>
    <dbReference type="NCBI Taxonomy" id="2652282"/>
    <lineage>
        <taxon>Bacteria</taxon>
        <taxon>Bacillati</taxon>
        <taxon>Bacillota</taxon>
        <taxon>Clostridia</taxon>
        <taxon>Peptostreptococcales</taxon>
        <taxon>Peptostreptococcaceae</taxon>
        <taxon>Peptostreptococcus</taxon>
    </lineage>
</organism>
<accession>A0A6N7XE76</accession>
<evidence type="ECO:0000313" key="2">
    <source>
        <dbReference type="EMBL" id="MST62996.1"/>
    </source>
</evidence>
<name>A0A6N7XE76_9FIRM</name>
<feature type="transmembrane region" description="Helical" evidence="1">
    <location>
        <begin position="160"/>
        <end position="182"/>
    </location>
</feature>
<keyword evidence="1" id="KW-0472">Membrane</keyword>
<keyword evidence="1" id="KW-0812">Transmembrane</keyword>
<protein>
    <submittedName>
        <fullName evidence="2">DUF3784 domain-containing protein</fullName>
    </submittedName>
</protein>